<dbReference type="EMBL" id="KX701235">
    <property type="protein sequence ID" value="APD75191.1"/>
    <property type="molecule type" value="Genomic_DNA"/>
</dbReference>
<organism evidence="2">
    <name type="scientific">Trypanosoma brucei</name>
    <dbReference type="NCBI Taxonomy" id="5691"/>
    <lineage>
        <taxon>Eukaryota</taxon>
        <taxon>Discoba</taxon>
        <taxon>Euglenozoa</taxon>
        <taxon>Kinetoplastea</taxon>
        <taxon>Metakinetoplastina</taxon>
        <taxon>Trypanosomatida</taxon>
        <taxon>Trypanosomatidae</taxon>
        <taxon>Trypanosoma</taxon>
    </lineage>
</organism>
<evidence type="ECO:0000313" key="2">
    <source>
        <dbReference type="EMBL" id="APD75191.1"/>
    </source>
</evidence>
<proteinExistence type="predicted"/>
<dbReference type="VEuPathDB" id="TriTrypDB:Tb427_000089200"/>
<evidence type="ECO:0000256" key="1">
    <source>
        <dbReference type="SAM" id="SignalP"/>
    </source>
</evidence>
<protein>
    <submittedName>
        <fullName evidence="2">Variant surface glycoprotein 1125.5015</fullName>
    </submittedName>
</protein>
<reference evidence="2" key="1">
    <citation type="submission" date="2016-08" db="EMBL/GenBank/DDBJ databases">
        <title>VSG repertoire of Trypanosoma brucei EATRO 1125.</title>
        <authorList>
            <person name="Cross G.A."/>
        </authorList>
    </citation>
    <scope>NUCLEOTIDE SEQUENCE</scope>
    <source>
        <strain evidence="2">EATRO 1125</strain>
    </source>
</reference>
<sequence length="402" mass="42353">MKATLYVIAFLALAGSSGAGKPTGTAAQAVDDRCSEAEFTRLLAESLESELASAVKSRDALNDEWAELTLAAAAATEPKRVVGFSALAALAAARSNAVTASIQANQKKLLEAAQLLRKRAAQLLQVENSYPNEQLTGSSANYKRGDHTFGSGTERCTITIPPKKNAKDKCKASISRETALKETGRQISSETHLKFTKDAMTGRRALTLAVNAKGNVASDTGEATADGKCGDNSNPAVSATSGVWSELWFSDSADTELQEMAIATGQPGTDSCGDNPSNDEDMTVLAEATRYTICKARAIKIMTKASVLTASIAELKGDRDMKYIAGALLADTLPTKAAEISDDATEKTLKAAYGNEPDAIEKNFIAKLKEGDKTVKIADTTITGTIEVLSKGTKFATALSFF</sequence>
<name>A0A1J0RBB7_9TRYP</name>
<accession>A0A1J0RBB7</accession>
<feature type="chain" id="PRO_5012678502" evidence="1">
    <location>
        <begin position="20"/>
        <end position="402"/>
    </location>
</feature>
<feature type="signal peptide" evidence="1">
    <location>
        <begin position="1"/>
        <end position="19"/>
    </location>
</feature>
<dbReference type="VEuPathDB" id="TriTrypDB:Tb927.11.18850"/>
<keyword evidence="1" id="KW-0732">Signal</keyword>
<dbReference type="AlphaFoldDB" id="A0A1J0RBB7"/>